<dbReference type="Pfam" id="PF03899">
    <property type="entry name" value="ATP-synt_I"/>
    <property type="match status" value="1"/>
</dbReference>
<name>A0A1E7DP83_9BACI</name>
<dbReference type="RefSeq" id="WP_069938520.1">
    <property type="nucleotide sequence ID" value="NZ_MAMP01000021.1"/>
</dbReference>
<comment type="caution">
    <text evidence="7">The sequence shown here is derived from an EMBL/GenBank/DDBJ whole genome shotgun (WGS) entry which is preliminary data.</text>
</comment>
<evidence type="ECO:0000313" key="7">
    <source>
        <dbReference type="EMBL" id="OES44897.1"/>
    </source>
</evidence>
<keyword evidence="4 6" id="KW-1133">Transmembrane helix</keyword>
<evidence type="ECO:0000256" key="6">
    <source>
        <dbReference type="SAM" id="Phobius"/>
    </source>
</evidence>
<keyword evidence="5 6" id="KW-0472">Membrane</keyword>
<dbReference type="EMBL" id="MAMP01000021">
    <property type="protein sequence ID" value="OES44897.1"/>
    <property type="molecule type" value="Genomic_DNA"/>
</dbReference>
<accession>A0A1E7DP83</accession>
<proteinExistence type="predicted"/>
<evidence type="ECO:0000256" key="2">
    <source>
        <dbReference type="ARBA" id="ARBA00022475"/>
    </source>
</evidence>
<dbReference type="PANTHER" id="PTHR40035">
    <property type="entry name" value="ATP SYNTHASE PROTEIN I"/>
    <property type="match status" value="1"/>
</dbReference>
<feature type="transmembrane region" description="Helical" evidence="6">
    <location>
        <begin position="34"/>
        <end position="53"/>
    </location>
</feature>
<feature type="transmembrane region" description="Helical" evidence="6">
    <location>
        <begin position="74"/>
        <end position="91"/>
    </location>
</feature>
<comment type="subcellular location">
    <subcellularLocation>
        <location evidence="1">Cell membrane</location>
        <topology evidence="1">Multi-pass membrane protein</topology>
    </subcellularLocation>
</comment>
<dbReference type="GO" id="GO:0005886">
    <property type="term" value="C:plasma membrane"/>
    <property type="evidence" value="ECO:0007669"/>
    <property type="project" value="UniProtKB-SubCell"/>
</dbReference>
<feature type="transmembrane region" description="Helical" evidence="6">
    <location>
        <begin position="97"/>
        <end position="117"/>
    </location>
</feature>
<evidence type="ECO:0000256" key="5">
    <source>
        <dbReference type="ARBA" id="ARBA00023136"/>
    </source>
</evidence>
<dbReference type="InterPro" id="IPR005598">
    <property type="entry name" value="ATP_synth_I"/>
</dbReference>
<organism evidence="7 8">
    <name type="scientific">Domibacillus iocasae</name>
    <dbReference type="NCBI Taxonomy" id="1714016"/>
    <lineage>
        <taxon>Bacteria</taxon>
        <taxon>Bacillati</taxon>
        <taxon>Bacillota</taxon>
        <taxon>Bacilli</taxon>
        <taxon>Bacillales</taxon>
        <taxon>Bacillaceae</taxon>
        <taxon>Domibacillus</taxon>
    </lineage>
</organism>
<dbReference type="STRING" id="1714016.BA724_06420"/>
<keyword evidence="2" id="KW-1003">Cell membrane</keyword>
<dbReference type="Proteomes" id="UP000095658">
    <property type="component" value="Unassembled WGS sequence"/>
</dbReference>
<reference evidence="7 8" key="1">
    <citation type="submission" date="2016-06" db="EMBL/GenBank/DDBJ databases">
        <title>Domibacillus iocasae genome sequencing.</title>
        <authorList>
            <person name="Verma A."/>
            <person name="Pal Y."/>
            <person name="Ojha A.K."/>
            <person name="Krishnamurthi S."/>
        </authorList>
    </citation>
    <scope>NUCLEOTIDE SEQUENCE [LARGE SCALE GENOMIC DNA]</scope>
    <source>
        <strain evidence="7 8">DSM 29979</strain>
    </source>
</reference>
<dbReference type="InterPro" id="IPR039072">
    <property type="entry name" value="ATP_synth_I_Bacilli"/>
</dbReference>
<keyword evidence="3 6" id="KW-0812">Transmembrane</keyword>
<dbReference type="PANTHER" id="PTHR40035:SF1">
    <property type="entry name" value="ATP SYNTHASE PROTEIN I"/>
    <property type="match status" value="1"/>
</dbReference>
<sequence length="130" mass="14674">MPELQHSIKRQRKYLIYLLAIFVIGWGFTSVQDIYAGLILGTALSLYNHWIIARRIERFSKAVEEGRKIPSLGTILRMGSAALAAMIALQNPDQFNLISTVIGLMTAYAVIMIDFVIQHIIKRTNGKEVK</sequence>
<protein>
    <submittedName>
        <fullName evidence="7">ATP synthase subunit</fullName>
    </submittedName>
</protein>
<evidence type="ECO:0000256" key="3">
    <source>
        <dbReference type="ARBA" id="ARBA00022692"/>
    </source>
</evidence>
<evidence type="ECO:0000256" key="4">
    <source>
        <dbReference type="ARBA" id="ARBA00022989"/>
    </source>
</evidence>
<dbReference type="AlphaFoldDB" id="A0A1E7DP83"/>
<dbReference type="OrthoDB" id="2355635at2"/>
<gene>
    <name evidence="7" type="ORF">BA724_06420</name>
</gene>
<feature type="transmembrane region" description="Helical" evidence="6">
    <location>
        <begin position="12"/>
        <end position="28"/>
    </location>
</feature>
<evidence type="ECO:0000313" key="8">
    <source>
        <dbReference type="Proteomes" id="UP000095658"/>
    </source>
</evidence>
<evidence type="ECO:0000256" key="1">
    <source>
        <dbReference type="ARBA" id="ARBA00004651"/>
    </source>
</evidence>
<keyword evidence="8" id="KW-1185">Reference proteome</keyword>